<dbReference type="AlphaFoldDB" id="A0A1B0BE18"/>
<dbReference type="InterPro" id="IPR015381">
    <property type="entry name" value="XLF-like_N"/>
</dbReference>
<feature type="compositionally biased region" description="Low complexity" evidence="9">
    <location>
        <begin position="682"/>
        <end position="693"/>
    </location>
</feature>
<evidence type="ECO:0000256" key="5">
    <source>
        <dbReference type="ARBA" id="ARBA00023242"/>
    </source>
</evidence>
<feature type="region of interest" description="Disordered" evidence="9">
    <location>
        <begin position="491"/>
        <end position="510"/>
    </location>
</feature>
<dbReference type="EnsemblMetazoa" id="GPPI027035-RA">
    <property type="protein sequence ID" value="GPPI027035-PA"/>
    <property type="gene ID" value="GPPI027035"/>
</dbReference>
<reference evidence="11" key="2">
    <citation type="submission" date="2020-05" db="UniProtKB">
        <authorList>
            <consortium name="EnsemblMetazoa"/>
        </authorList>
    </citation>
    <scope>IDENTIFICATION</scope>
    <source>
        <strain evidence="11">IAEA</strain>
    </source>
</reference>
<evidence type="ECO:0000256" key="3">
    <source>
        <dbReference type="ARBA" id="ARBA00023125"/>
    </source>
</evidence>
<evidence type="ECO:0000256" key="1">
    <source>
        <dbReference type="ARBA" id="ARBA00004123"/>
    </source>
</evidence>
<evidence type="ECO:0000256" key="6">
    <source>
        <dbReference type="ARBA" id="ARBA00025747"/>
    </source>
</evidence>
<sequence length="1159" mass="132195">MWKILEMSGEKFFINCTLTNDEKIMCVLLSLNKCWFATLTDDEIKQKVELLNKRMEYNKFVKNTLLSGDLAQASIEESAQTNISDGVDKRLLKLKYRIEELPFKFEWSLTQACTEEFQRNFFLPLLLAVDGYRQQVQELKSIIQKKDEEIKQYRGEGFTLRRTTVLTKPFDADDFNNKRKDRKCVNNFEDLSKCVSALQGTHQLSNAVSTAHTRVEELKRHFEVNLPKELPKATGSNYEKIEEKSKIEEIISLFDAKISKAARGKKGELTKFGTLINEHSAEGEPQPKPLLLKPITKIRYNVLHKNKRVSKCARKPPVVKCAKSLNNNHEKSRLQHPLNEQDFSQLSVKTKILLYTKFIEDMLKVDANYEYKNIKSRHQENVSQASVKRLVEEYEKRCRLTRQDFSAKNQTGLIQKLDEIDSRTSCKASVEVGEIIESFITAKNFKITGNTKKFPKETEQNHNCGSPSTSLANVNVDNLEDDMHSRKRCNGDTCDTSSNKNNTPHMPQGNSVLLRNQEWKELFHNWLKEQDRSFFNSNFFENAGESPSNNSNASETFSLSQKCAFDRYLEEAVGKLKNECSKDKQTDCVNEKKKDSNGVATNEIPAFADFAQKIELEDITSISKVKSLEIDSGLAKNEHRTVCFLNLTKEDSEIMSPETLSRKTKPDFAHTPAKETYNHCSYSDSDFESSTSNESKKLSAESKDTKRKLFADSNDVFVSKSSEEQNHIISKADSSPKLKPAHAVTSRYLTSTPKSEGEVTDTENVTRYSLLEHLFVENVSKFSGFIKQKLKDCSLIGSQAVKDSKTNCSRPPSLCSEITFNSSPIQHDLSRNSNCQTRSPDKPVAYRTNLSTPNINRKHQDKQENFISSVRFPLKNRQASVRESESRLQEASGLMHAIQGNQPSKQCDVWSTIPRHSSVSEQQFSDENGRKTSTFWIKSGDFLLTLDIYYVESEKLRFHYDMLCQESGKNQIVHFGIDNYKFSIHEPVQNESRLSLPKLSSHYWFATDNIAIPFSGKPLNGLKIKRIFGFVSASVLETGLLRFGVDHMDFSKIPEFVLETQPLSLESNWSQLIGLQTGYSNGLEGRDQFAWPSTKFSLDEHGNAERDELSFRFNGNNFVLTDLDAEPSSMQSNCDTMLDADSQYCSDSLENAFQRIEIT</sequence>
<dbReference type="InterPro" id="IPR052287">
    <property type="entry name" value="NHEJ_factor"/>
</dbReference>
<protein>
    <recommendedName>
        <fullName evidence="7">Non-homologous end-joining factor 1</fullName>
    </recommendedName>
</protein>
<dbReference type="GO" id="GO:0032807">
    <property type="term" value="C:DNA ligase IV complex"/>
    <property type="evidence" value="ECO:0007669"/>
    <property type="project" value="TreeGrafter"/>
</dbReference>
<dbReference type="Gene3D" id="2.170.210.10">
    <property type="entry name" value="DNA double-strand break repair and VJ recombination XRCC4, N-terminal"/>
    <property type="match status" value="1"/>
</dbReference>
<comment type="similarity">
    <text evidence="6">Belongs to the XRCC4-XLF family. XLF subfamily.</text>
</comment>
<evidence type="ECO:0000256" key="9">
    <source>
        <dbReference type="SAM" id="MobiDB-lite"/>
    </source>
</evidence>
<evidence type="ECO:0000313" key="12">
    <source>
        <dbReference type="Proteomes" id="UP000092460"/>
    </source>
</evidence>
<evidence type="ECO:0000313" key="11">
    <source>
        <dbReference type="EnsemblMetazoa" id="GPPI027035-PA"/>
    </source>
</evidence>
<accession>A0A1B0BE18</accession>
<dbReference type="GO" id="GO:0006303">
    <property type="term" value="P:double-strand break repair via nonhomologous end joining"/>
    <property type="evidence" value="ECO:0007669"/>
    <property type="project" value="UniProtKB-ARBA"/>
</dbReference>
<dbReference type="PANTHER" id="PTHR32235">
    <property type="entry name" value="NON-HOMOLOGOUS END-JOINING FACTOR 1"/>
    <property type="match status" value="1"/>
</dbReference>
<dbReference type="PANTHER" id="PTHR32235:SF1">
    <property type="entry name" value="NON-HOMOLOGOUS END-JOINING FACTOR 1"/>
    <property type="match status" value="1"/>
</dbReference>
<dbReference type="VEuPathDB" id="VectorBase:GPPI027035"/>
<dbReference type="Proteomes" id="UP000092460">
    <property type="component" value="Unassembled WGS sequence"/>
</dbReference>
<evidence type="ECO:0000256" key="8">
    <source>
        <dbReference type="SAM" id="Coils"/>
    </source>
</evidence>
<feature type="compositionally biased region" description="Polar residues" evidence="9">
    <location>
        <begin position="493"/>
        <end position="510"/>
    </location>
</feature>
<dbReference type="STRING" id="67801.A0A1B0BE18"/>
<feature type="compositionally biased region" description="Polar residues" evidence="9">
    <location>
        <begin position="826"/>
        <end position="838"/>
    </location>
</feature>
<dbReference type="EMBL" id="JXJN01012746">
    <property type="status" value="NOT_ANNOTATED_CDS"/>
    <property type="molecule type" value="Genomic_DNA"/>
</dbReference>
<name>A0A1B0BE18_9MUSC</name>
<keyword evidence="12" id="KW-1185">Reference proteome</keyword>
<evidence type="ECO:0000256" key="7">
    <source>
        <dbReference type="ARBA" id="ARBA00044529"/>
    </source>
</evidence>
<dbReference type="Gene3D" id="1.10.287.450">
    <property type="entry name" value="Helix hairpin bin"/>
    <property type="match status" value="1"/>
</dbReference>
<feature type="domain" description="XLF-like N-terminal" evidence="10">
    <location>
        <begin position="1"/>
        <end position="110"/>
    </location>
</feature>
<reference evidence="12" key="1">
    <citation type="submission" date="2015-01" db="EMBL/GenBank/DDBJ databases">
        <authorList>
            <person name="Aksoy S."/>
            <person name="Warren W."/>
            <person name="Wilson R.K."/>
        </authorList>
    </citation>
    <scope>NUCLEOTIDE SEQUENCE [LARGE SCALE GENOMIC DNA]</scope>
    <source>
        <strain evidence="12">IAEA</strain>
    </source>
</reference>
<feature type="region of interest" description="Disordered" evidence="9">
    <location>
        <begin position="826"/>
        <end position="862"/>
    </location>
</feature>
<feature type="coiled-coil region" evidence="8">
    <location>
        <begin position="129"/>
        <end position="156"/>
    </location>
</feature>
<proteinExistence type="inferred from homology"/>
<feature type="compositionally biased region" description="Basic and acidic residues" evidence="9">
    <location>
        <begin position="694"/>
        <end position="704"/>
    </location>
</feature>
<keyword evidence="8" id="KW-0175">Coiled coil</keyword>
<evidence type="ECO:0000259" key="10">
    <source>
        <dbReference type="Pfam" id="PF09302"/>
    </source>
</evidence>
<keyword evidence="3" id="KW-0238">DNA-binding</keyword>
<evidence type="ECO:0000256" key="4">
    <source>
        <dbReference type="ARBA" id="ARBA00023204"/>
    </source>
</evidence>
<feature type="region of interest" description="Disordered" evidence="9">
    <location>
        <begin position="655"/>
        <end position="674"/>
    </location>
</feature>
<dbReference type="Pfam" id="PF09302">
    <property type="entry name" value="XLF"/>
    <property type="match status" value="1"/>
</dbReference>
<keyword evidence="5" id="KW-0539">Nucleus</keyword>
<dbReference type="InterPro" id="IPR038051">
    <property type="entry name" value="XRCC4-like_N_sf"/>
</dbReference>
<keyword evidence="2" id="KW-0227">DNA damage</keyword>
<evidence type="ECO:0000256" key="2">
    <source>
        <dbReference type="ARBA" id="ARBA00022763"/>
    </source>
</evidence>
<dbReference type="GO" id="GO:0045027">
    <property type="term" value="F:DNA end binding"/>
    <property type="evidence" value="ECO:0007669"/>
    <property type="project" value="TreeGrafter"/>
</dbReference>
<comment type="subcellular location">
    <subcellularLocation>
        <location evidence="1">Nucleus</location>
    </subcellularLocation>
</comment>
<organism evidence="11 12">
    <name type="scientific">Glossina palpalis gambiensis</name>
    <dbReference type="NCBI Taxonomy" id="67801"/>
    <lineage>
        <taxon>Eukaryota</taxon>
        <taxon>Metazoa</taxon>
        <taxon>Ecdysozoa</taxon>
        <taxon>Arthropoda</taxon>
        <taxon>Hexapoda</taxon>
        <taxon>Insecta</taxon>
        <taxon>Pterygota</taxon>
        <taxon>Neoptera</taxon>
        <taxon>Endopterygota</taxon>
        <taxon>Diptera</taxon>
        <taxon>Brachycera</taxon>
        <taxon>Muscomorpha</taxon>
        <taxon>Hippoboscoidea</taxon>
        <taxon>Glossinidae</taxon>
        <taxon>Glossina</taxon>
    </lineage>
</organism>
<feature type="region of interest" description="Disordered" evidence="9">
    <location>
        <begin position="682"/>
        <end position="704"/>
    </location>
</feature>
<feature type="compositionally biased region" description="Basic and acidic residues" evidence="9">
    <location>
        <begin position="660"/>
        <end position="674"/>
    </location>
</feature>
<keyword evidence="4" id="KW-0234">DNA repair</keyword>